<gene>
    <name evidence="4" type="ORF">QTG54_013957</name>
</gene>
<dbReference type="PANTHER" id="PTHR12634:SF8">
    <property type="entry name" value="FIERY MOUNTAIN, ISOFORM D"/>
    <property type="match status" value="1"/>
</dbReference>
<dbReference type="EMBL" id="JATAAI010000034">
    <property type="protein sequence ID" value="KAK1735343.1"/>
    <property type="molecule type" value="Genomic_DNA"/>
</dbReference>
<dbReference type="GO" id="GO:0019888">
    <property type="term" value="F:protein phosphatase regulator activity"/>
    <property type="evidence" value="ECO:0007669"/>
    <property type="project" value="TreeGrafter"/>
</dbReference>
<feature type="region of interest" description="Disordered" evidence="3">
    <location>
        <begin position="496"/>
        <end position="531"/>
    </location>
</feature>
<reference evidence="4" key="1">
    <citation type="submission" date="2023-06" db="EMBL/GenBank/DDBJ databases">
        <title>Survivors Of The Sea: Transcriptome response of Skeletonema marinoi to long-term dormancy.</title>
        <authorList>
            <person name="Pinder M.I.M."/>
            <person name="Kourtchenko O."/>
            <person name="Robertson E.K."/>
            <person name="Larsson T."/>
            <person name="Maumus F."/>
            <person name="Osuna-Cruz C.M."/>
            <person name="Vancaester E."/>
            <person name="Stenow R."/>
            <person name="Vandepoele K."/>
            <person name="Ploug H."/>
            <person name="Bruchert V."/>
            <person name="Godhe A."/>
            <person name="Topel M."/>
        </authorList>
    </citation>
    <scope>NUCLEOTIDE SEQUENCE</scope>
    <source>
        <strain evidence="4">R05AC</strain>
    </source>
</reference>
<comment type="caution">
    <text evidence="4">The sequence shown here is derived from an EMBL/GenBank/DDBJ whole genome shotgun (WGS) entry which is preliminary data.</text>
</comment>
<dbReference type="InterPro" id="IPR007587">
    <property type="entry name" value="SAPS"/>
</dbReference>
<dbReference type="PANTHER" id="PTHR12634">
    <property type="entry name" value="SIT4 YEAST -ASSOCIATING PROTEIN-RELATED"/>
    <property type="match status" value="1"/>
</dbReference>
<feature type="region of interest" description="Disordered" evidence="3">
    <location>
        <begin position="638"/>
        <end position="675"/>
    </location>
</feature>
<feature type="region of interest" description="Disordered" evidence="3">
    <location>
        <begin position="398"/>
        <end position="466"/>
    </location>
</feature>
<name>A0AAD9D775_9STRA</name>
<evidence type="ECO:0000313" key="4">
    <source>
        <dbReference type="EMBL" id="KAK1735343.1"/>
    </source>
</evidence>
<evidence type="ECO:0000256" key="2">
    <source>
        <dbReference type="ARBA" id="ARBA00023306"/>
    </source>
</evidence>
<dbReference type="Proteomes" id="UP001224775">
    <property type="component" value="Unassembled WGS sequence"/>
</dbReference>
<evidence type="ECO:0000313" key="5">
    <source>
        <dbReference type="Proteomes" id="UP001224775"/>
    </source>
</evidence>
<organism evidence="4 5">
    <name type="scientific">Skeletonema marinoi</name>
    <dbReference type="NCBI Taxonomy" id="267567"/>
    <lineage>
        <taxon>Eukaryota</taxon>
        <taxon>Sar</taxon>
        <taxon>Stramenopiles</taxon>
        <taxon>Ochrophyta</taxon>
        <taxon>Bacillariophyta</taxon>
        <taxon>Coscinodiscophyceae</taxon>
        <taxon>Thalassiosirophycidae</taxon>
        <taxon>Thalassiosirales</taxon>
        <taxon>Skeletonemataceae</taxon>
        <taxon>Skeletonema</taxon>
        <taxon>Skeletonema marinoi-dohrnii complex</taxon>
    </lineage>
</organism>
<proteinExistence type="inferred from homology"/>
<feature type="region of interest" description="Disordered" evidence="3">
    <location>
        <begin position="687"/>
        <end position="714"/>
    </location>
</feature>
<feature type="compositionally biased region" description="Acidic residues" evidence="3">
    <location>
        <begin position="427"/>
        <end position="444"/>
    </location>
</feature>
<feature type="compositionally biased region" description="Polar residues" evidence="3">
    <location>
        <begin position="51"/>
        <end position="61"/>
    </location>
</feature>
<keyword evidence="5" id="KW-1185">Reference proteome</keyword>
<sequence length="727" mass="79185">MHILQRLLVPSPLRQQGTSKGNSANKNDGSDDDVAASKSTTDSDDDENPYSAPNNDFMNAINQMNGNQQMSLHDMDDEDVDDEDDLENDLTHLFQCDWSERPDCVLAYYWIEYGFPVGYSNDDSSQECDVENDEDDAAFLCSQHAAEILVTIIQNSSLNSSVMISLSSDPALKRVLDIASLSRSASFSNESKDEQPEFVPYESKMTCAITVLESLVLQLGGYGAVGVEGANWAAHASTTGFTAYASFFSRSIYGRHVISGQPSPCTAQGVVFAIDSSRNKNVAHSAQYTGGQPRLLLGTSRLRILRLVEALVLLGDASVDFDLQHSNILKHCIDLFWEFEWCSMLHQSVANFLVHVFEGGEGRSGLQEYFLEKCQLMERLMDSFGGEDIIVDVVESGSHEKAEQDDDSDDGNSSKKSTDIDAVAPVSEEDVDSAMEQCMNDDESSQPLDSKPIQGTSSVASGGKESKQIRKGYMGHVIIICQALAHASTNTGDDCNNMEGDESNAVETQATSPLPKLHSSPNQQETPVAKASRPSQISLIIQRDPLLFDKWEQFVASTLAFEMSVQSAPLGDQPMNNGQVVTATSDSQNQLTAVINDTSDDFLGEPSGHLIFGGSGAAEGDIDMDEIDLDIADSMMENLSLPSSNGESDDSQLRGRNRRRAPSKESNLGHNFGSVIPTTTGFKDYIYDDPLGGGNPFDNEDENDKHLDKGSEDEDIMSDAMVCCYNS</sequence>
<evidence type="ECO:0000256" key="1">
    <source>
        <dbReference type="ARBA" id="ARBA00006180"/>
    </source>
</evidence>
<comment type="similarity">
    <text evidence="1">Belongs to the SAPS family.</text>
</comment>
<evidence type="ECO:0000256" key="3">
    <source>
        <dbReference type="SAM" id="MobiDB-lite"/>
    </source>
</evidence>
<dbReference type="Pfam" id="PF04499">
    <property type="entry name" value="SAPS"/>
    <property type="match status" value="1"/>
</dbReference>
<feature type="compositionally biased region" description="Polar residues" evidence="3">
    <location>
        <begin position="13"/>
        <end position="27"/>
    </location>
</feature>
<dbReference type="GO" id="GO:0019903">
    <property type="term" value="F:protein phosphatase binding"/>
    <property type="evidence" value="ECO:0007669"/>
    <property type="project" value="InterPro"/>
</dbReference>
<keyword evidence="2" id="KW-0131">Cell cycle</keyword>
<feature type="region of interest" description="Disordered" evidence="3">
    <location>
        <begin position="1"/>
        <end position="61"/>
    </location>
</feature>
<accession>A0AAD9D775</accession>
<protein>
    <submittedName>
        <fullName evidence="4">SAPS family protein</fullName>
    </submittedName>
</protein>
<feature type="compositionally biased region" description="Polar residues" evidence="3">
    <location>
        <begin position="445"/>
        <end position="460"/>
    </location>
</feature>
<dbReference type="AlphaFoldDB" id="A0AAD9D775"/>